<evidence type="ECO:0000313" key="3">
    <source>
        <dbReference type="EMBL" id="RDB22307.1"/>
    </source>
</evidence>
<feature type="transmembrane region" description="Helical" evidence="2">
    <location>
        <begin position="20"/>
        <end position="36"/>
    </location>
</feature>
<keyword evidence="4" id="KW-1185">Reference proteome</keyword>
<dbReference type="STRING" id="39966.A0A369JP14"/>
<comment type="caution">
    <text evidence="3">The sequence shown here is derived from an EMBL/GenBank/DDBJ whole genome shotgun (WGS) entry which is preliminary data.</text>
</comment>
<keyword evidence="2" id="KW-1133">Transmembrane helix</keyword>
<protein>
    <recommendedName>
        <fullName evidence="5">F-box domain-containing protein</fullName>
    </recommendedName>
</protein>
<proteinExistence type="predicted"/>
<dbReference type="Proteomes" id="UP000076154">
    <property type="component" value="Unassembled WGS sequence"/>
</dbReference>
<keyword evidence="2" id="KW-0472">Membrane</keyword>
<evidence type="ECO:0000313" key="4">
    <source>
        <dbReference type="Proteomes" id="UP000076154"/>
    </source>
</evidence>
<name>A0A369JP14_HYPMA</name>
<dbReference type="InParanoid" id="A0A369JP14"/>
<sequence length="780" mass="85489">MPAPTSSNLLASISRVKEMFYHLLTILIVLLMIYHAEAQTSLYIPGFEPQPVSADILGVGPDGRTTWALHQGKVTQAPDQSGFIGTAAGLVATLVEESLNASFTYANSAAHFTIGQACSFSEGFAICIIVAGGSTAVQTEFTSHVPVQVGSTVVGSPTITRPSSSSFSVSLTRPPSTSSSGGSSSFSVSPTSPPSTSSPGGSSSLSTSQAGQSQTQTNDSPPSASHLVKQSYNLRILALGFGAVILLSNVYCEVTSEDIMPLSETPTDFDMDRAISTRTKSKGRLPGWLSRRPRPSTASKLLKTVAHRDAPTSTGDLAQEAPPMSGGDGYVHFTTVIYDFEGRPRCHIAQLPVEILNEIFFRCLPLPLGSEEYPTPRVGDAPMLLCHVCSHWRRVAWSLTALWTSFSAHCLEITLRSRRYLPNTFELVRYFLDRSKHHPISFECQDITLLPSVRKLLFDNIYRWRKFSVILDHKMVKELLGLPCGAATGLESLCIRISNPPTLQEISALMLLFPNVRRLYFDSVYTYSTLPPNIPWNQLTHIQLRCGASLDKLATFLRQCGQARSIRISSTSTSGPTNCAPATLPYLTHLELAICDDIGNFLDHFTLPSLHCLQISASPRAPRRNFRALEALAIRSSCALKVLRIHDSDMLEEDLVGYLTLPCLRSIEELEIKNFNNICDQALSVLVYRGAALEDGILPHLKRLKLRAPITSDGLFSHMIASRWGPSVCGQSPVSLQHVSVEFPHARLQHKGLVIPSHDLDISRFAEFTEQGLSIKWEWV</sequence>
<evidence type="ECO:0000256" key="1">
    <source>
        <dbReference type="SAM" id="MobiDB-lite"/>
    </source>
</evidence>
<dbReference type="InterPro" id="IPR032675">
    <property type="entry name" value="LRR_dom_sf"/>
</dbReference>
<evidence type="ECO:0000256" key="2">
    <source>
        <dbReference type="SAM" id="Phobius"/>
    </source>
</evidence>
<organism evidence="3 4">
    <name type="scientific">Hypsizygus marmoreus</name>
    <name type="common">White beech mushroom</name>
    <name type="synonym">Agaricus marmoreus</name>
    <dbReference type="NCBI Taxonomy" id="39966"/>
    <lineage>
        <taxon>Eukaryota</taxon>
        <taxon>Fungi</taxon>
        <taxon>Dikarya</taxon>
        <taxon>Basidiomycota</taxon>
        <taxon>Agaricomycotina</taxon>
        <taxon>Agaricomycetes</taxon>
        <taxon>Agaricomycetidae</taxon>
        <taxon>Agaricales</taxon>
        <taxon>Tricholomatineae</taxon>
        <taxon>Lyophyllaceae</taxon>
        <taxon>Hypsizygus</taxon>
    </lineage>
</organism>
<accession>A0A369JP14</accession>
<dbReference type="EMBL" id="LUEZ02000052">
    <property type="protein sequence ID" value="RDB22307.1"/>
    <property type="molecule type" value="Genomic_DNA"/>
</dbReference>
<feature type="compositionally biased region" description="Low complexity" evidence="1">
    <location>
        <begin position="168"/>
        <end position="217"/>
    </location>
</feature>
<dbReference type="AlphaFoldDB" id="A0A369JP14"/>
<dbReference type="SUPFAM" id="SSF52047">
    <property type="entry name" value="RNI-like"/>
    <property type="match status" value="1"/>
</dbReference>
<dbReference type="OrthoDB" id="3217549at2759"/>
<evidence type="ECO:0008006" key="5">
    <source>
        <dbReference type="Google" id="ProtNLM"/>
    </source>
</evidence>
<gene>
    <name evidence="3" type="ORF">Hypma_010686</name>
</gene>
<reference evidence="3" key="1">
    <citation type="submission" date="2018-04" db="EMBL/GenBank/DDBJ databases">
        <title>Whole genome sequencing of Hypsizygus marmoreus.</title>
        <authorList>
            <person name="Choi I.-G."/>
            <person name="Min B."/>
            <person name="Kim J.-G."/>
            <person name="Kim S."/>
            <person name="Oh Y.-L."/>
            <person name="Kong W.-S."/>
            <person name="Park H."/>
            <person name="Jeong J."/>
            <person name="Song E.-S."/>
        </authorList>
    </citation>
    <scope>NUCLEOTIDE SEQUENCE [LARGE SCALE GENOMIC DNA]</scope>
    <source>
        <strain evidence="3">51987-8</strain>
    </source>
</reference>
<feature type="region of interest" description="Disordered" evidence="1">
    <location>
        <begin position="160"/>
        <end position="225"/>
    </location>
</feature>
<dbReference type="Gene3D" id="3.80.10.10">
    <property type="entry name" value="Ribonuclease Inhibitor"/>
    <property type="match status" value="1"/>
</dbReference>
<keyword evidence="2" id="KW-0812">Transmembrane</keyword>